<evidence type="ECO:0000256" key="3">
    <source>
        <dbReference type="ARBA" id="ARBA00022617"/>
    </source>
</evidence>
<keyword evidence="5" id="KW-0479">Metal-binding</keyword>
<reference evidence="13 14" key="1">
    <citation type="submission" date="2015-12" db="EMBL/GenBank/DDBJ databases">
        <title>The genome of Folsomia candida.</title>
        <authorList>
            <person name="Faddeeva A."/>
            <person name="Derks M.F."/>
            <person name="Anvar Y."/>
            <person name="Smit S."/>
            <person name="Van Straalen N."/>
            <person name="Roelofs D."/>
        </authorList>
    </citation>
    <scope>NUCLEOTIDE SEQUENCE [LARGE SCALE GENOMIC DNA]</scope>
    <source>
        <strain evidence="13 14">VU population</strain>
        <tissue evidence="13">Whole body</tissue>
    </source>
</reference>
<dbReference type="AlphaFoldDB" id="A0A226F536"/>
<dbReference type="OrthoDB" id="260091at2759"/>
<keyword evidence="3" id="KW-0349">Heme</keyword>
<dbReference type="Pfam" id="PF00487">
    <property type="entry name" value="FA_desaturase"/>
    <property type="match status" value="1"/>
</dbReference>
<evidence type="ECO:0000256" key="10">
    <source>
        <dbReference type="ARBA" id="ARBA00023136"/>
    </source>
</evidence>
<evidence type="ECO:0000256" key="5">
    <source>
        <dbReference type="ARBA" id="ARBA00022723"/>
    </source>
</evidence>
<accession>A0A226F536</accession>
<feature type="transmembrane region" description="Helical" evidence="11">
    <location>
        <begin position="237"/>
        <end position="255"/>
    </location>
</feature>
<dbReference type="InterPro" id="IPR012171">
    <property type="entry name" value="Fatty_acid_desaturase"/>
</dbReference>
<dbReference type="InterPro" id="IPR005804">
    <property type="entry name" value="FA_desaturase_dom"/>
</dbReference>
<dbReference type="PROSITE" id="PS00191">
    <property type="entry name" value="CYTOCHROME_B5_1"/>
    <property type="match status" value="1"/>
</dbReference>
<keyword evidence="10 11" id="KW-0472">Membrane</keyword>
<dbReference type="InterPro" id="IPR001199">
    <property type="entry name" value="Cyt_B5-like_heme/steroid-bd"/>
</dbReference>
<evidence type="ECO:0000256" key="2">
    <source>
        <dbReference type="ARBA" id="ARBA00009295"/>
    </source>
</evidence>
<sequence length="607" mass="70469">MSSAEKRLEILYEGYFYDVTEFVKRHPGGNVILFYTEKGEDATQAIQQFHNRFINKINLMLKSFHRRPASDSEVSDDPGRLKRHRGLTDDFAKLFVDITKEGLFEPSYGSILWRMWECCFFWAMAVLLINSSSFPLQLLGCGCFAMGSGRGGWLMHEGGHHSLTGNHRVDRFLESVFIGIFLGLSGGWWSRGHNKHHAMPQRLHYDVDLNTMPFLAYNAKVVKNPDQGKSFLIQNQTWLFLSMDCFFGYWAWRIYICPRNAIKRGDYLDLVMMAIHWYAAYSMIPNWWTFCLSYWLGANYMFGNFALSHTHLPVTEEQTHWVEYGLTHTANVKSTPFVDWWMGMLNFQIEHHLFPTLPQFRAHLVQDRVKALAAKYDLPYHDIPYKDAWIITLKNFSDVAKQFRENSAGKEYLLDQESQRCYLVGSRGPCGELMTFYRNPSRRFSKYGFCDCDQGNVDNDAPCKDSPIRRRVYIHADRRCYTVFSQAHCKSGQWLVLDESESRGVCVPNPCLSRGKSRDTDDQFWFYDPLRRQCYKSFSQGYCPQGQQLELVHDSQYPECRTPKCSSSLAYGIRSVVSCQSGSRFSYLTRSCSKSLYTNFLGFGRIG</sequence>
<dbReference type="GO" id="GO:0020037">
    <property type="term" value="F:heme binding"/>
    <property type="evidence" value="ECO:0007669"/>
    <property type="project" value="InterPro"/>
</dbReference>
<dbReference type="InterPro" id="IPR018506">
    <property type="entry name" value="Cyt_B5_heme-BS"/>
</dbReference>
<evidence type="ECO:0000256" key="7">
    <source>
        <dbReference type="ARBA" id="ARBA00023002"/>
    </source>
</evidence>
<dbReference type="GO" id="GO:0016717">
    <property type="term" value="F:oxidoreductase activity, acting on paired donors, with oxidation of a pair of donors resulting in the reduction of molecular oxygen to two molecules of water"/>
    <property type="evidence" value="ECO:0007669"/>
    <property type="project" value="TreeGrafter"/>
</dbReference>
<comment type="subcellular location">
    <subcellularLocation>
        <location evidence="1">Membrane</location>
        <topology evidence="1">Multi-pass membrane protein</topology>
    </subcellularLocation>
</comment>
<feature type="domain" description="Cytochrome b5 heme-binding" evidence="12">
    <location>
        <begin position="1"/>
        <end position="82"/>
    </location>
</feature>
<keyword evidence="14" id="KW-1185">Reference proteome</keyword>
<keyword evidence="6 11" id="KW-1133">Transmembrane helix</keyword>
<keyword evidence="7" id="KW-0560">Oxidoreductase</keyword>
<evidence type="ECO:0000313" key="14">
    <source>
        <dbReference type="Proteomes" id="UP000198287"/>
    </source>
</evidence>
<feature type="transmembrane region" description="Helical" evidence="11">
    <location>
        <begin position="172"/>
        <end position="190"/>
    </location>
</feature>
<dbReference type="InterPro" id="IPR036400">
    <property type="entry name" value="Cyt_B5-like_heme/steroid_sf"/>
</dbReference>
<dbReference type="GO" id="GO:0016020">
    <property type="term" value="C:membrane"/>
    <property type="evidence" value="ECO:0007669"/>
    <property type="project" value="UniProtKB-SubCell"/>
</dbReference>
<evidence type="ECO:0000313" key="13">
    <source>
        <dbReference type="EMBL" id="OXA64903.1"/>
    </source>
</evidence>
<dbReference type="PANTHER" id="PTHR19353">
    <property type="entry name" value="FATTY ACID DESATURASE 2"/>
    <property type="match status" value="1"/>
</dbReference>
<proteinExistence type="inferred from homology"/>
<dbReference type="GO" id="GO:0006629">
    <property type="term" value="P:lipid metabolic process"/>
    <property type="evidence" value="ECO:0007669"/>
    <property type="project" value="UniProtKB-KW"/>
</dbReference>
<evidence type="ECO:0000256" key="4">
    <source>
        <dbReference type="ARBA" id="ARBA00022692"/>
    </source>
</evidence>
<evidence type="ECO:0000256" key="11">
    <source>
        <dbReference type="SAM" id="Phobius"/>
    </source>
</evidence>
<gene>
    <name evidence="13" type="ORF">Fcan01_00532</name>
</gene>
<dbReference type="CDD" id="cd03506">
    <property type="entry name" value="Delta6-FADS-like"/>
    <property type="match status" value="1"/>
</dbReference>
<dbReference type="Gene3D" id="3.10.120.10">
    <property type="entry name" value="Cytochrome b5-like heme/steroid binding domain"/>
    <property type="match status" value="1"/>
</dbReference>
<evidence type="ECO:0000256" key="9">
    <source>
        <dbReference type="ARBA" id="ARBA00023098"/>
    </source>
</evidence>
<dbReference type="PROSITE" id="PS50255">
    <property type="entry name" value="CYTOCHROME_B5_2"/>
    <property type="match status" value="1"/>
</dbReference>
<dbReference type="Pfam" id="PF16033">
    <property type="entry name" value="DUF4789"/>
    <property type="match status" value="2"/>
</dbReference>
<protein>
    <submittedName>
        <fullName evidence="13">Fatty acid desaturase 2</fullName>
    </submittedName>
</protein>
<dbReference type="Pfam" id="PF00173">
    <property type="entry name" value="Cyt-b5"/>
    <property type="match status" value="1"/>
</dbReference>
<evidence type="ECO:0000256" key="1">
    <source>
        <dbReference type="ARBA" id="ARBA00004141"/>
    </source>
</evidence>
<keyword evidence="8" id="KW-0408">Iron</keyword>
<keyword evidence="9" id="KW-0443">Lipid metabolism</keyword>
<organism evidence="13 14">
    <name type="scientific">Folsomia candida</name>
    <name type="common">Springtail</name>
    <dbReference type="NCBI Taxonomy" id="158441"/>
    <lineage>
        <taxon>Eukaryota</taxon>
        <taxon>Metazoa</taxon>
        <taxon>Ecdysozoa</taxon>
        <taxon>Arthropoda</taxon>
        <taxon>Hexapoda</taxon>
        <taxon>Collembola</taxon>
        <taxon>Entomobryomorpha</taxon>
        <taxon>Isotomoidea</taxon>
        <taxon>Isotomidae</taxon>
        <taxon>Proisotominae</taxon>
        <taxon>Folsomia</taxon>
    </lineage>
</organism>
<dbReference type="OMA" id="QHVVGKD"/>
<dbReference type="GO" id="GO:0046872">
    <property type="term" value="F:metal ion binding"/>
    <property type="evidence" value="ECO:0007669"/>
    <property type="project" value="UniProtKB-KW"/>
</dbReference>
<keyword evidence="4 11" id="KW-0812">Transmembrane</keyword>
<dbReference type="EMBL" id="LNIX01000001">
    <property type="protein sequence ID" value="OXA64903.1"/>
    <property type="molecule type" value="Genomic_DNA"/>
</dbReference>
<evidence type="ECO:0000256" key="8">
    <source>
        <dbReference type="ARBA" id="ARBA00023004"/>
    </source>
</evidence>
<comment type="caution">
    <text evidence="13">The sequence shown here is derived from an EMBL/GenBank/DDBJ whole genome shotgun (WGS) entry which is preliminary data.</text>
</comment>
<evidence type="ECO:0000259" key="12">
    <source>
        <dbReference type="PROSITE" id="PS50255"/>
    </source>
</evidence>
<feature type="transmembrane region" description="Helical" evidence="11">
    <location>
        <begin position="267"/>
        <end position="288"/>
    </location>
</feature>
<dbReference type="PANTHER" id="PTHR19353:SF88">
    <property type="entry name" value="DELTA(5) FATTY ACID DESATURASE FAT-4"/>
    <property type="match status" value="1"/>
</dbReference>
<evidence type="ECO:0000256" key="6">
    <source>
        <dbReference type="ARBA" id="ARBA00022989"/>
    </source>
</evidence>
<dbReference type="SUPFAM" id="SSF55856">
    <property type="entry name" value="Cytochrome b5-like heme/steroid binding domain"/>
    <property type="match status" value="1"/>
</dbReference>
<dbReference type="InterPro" id="IPR031993">
    <property type="entry name" value="DUF4789"/>
</dbReference>
<comment type="similarity">
    <text evidence="2">Belongs to the fatty acid desaturase type 1 family.</text>
</comment>
<name>A0A226F536_FOLCA</name>
<dbReference type="Proteomes" id="UP000198287">
    <property type="component" value="Unassembled WGS sequence"/>
</dbReference>